<reference evidence="2" key="2">
    <citation type="submission" date="2020-09" db="EMBL/GenBank/DDBJ databases">
        <authorList>
            <person name="Sun Q."/>
            <person name="Ohkuma M."/>
        </authorList>
    </citation>
    <scope>NUCLEOTIDE SEQUENCE</scope>
    <source>
        <strain evidence="2">JCM 3346</strain>
    </source>
</reference>
<feature type="transmembrane region" description="Helical" evidence="1">
    <location>
        <begin position="6"/>
        <end position="23"/>
    </location>
</feature>
<dbReference type="AlphaFoldDB" id="A0A918CK54"/>
<gene>
    <name evidence="2" type="ORF">GCM10010196_24290</name>
</gene>
<evidence type="ECO:0000313" key="2">
    <source>
        <dbReference type="EMBL" id="GGR29490.1"/>
    </source>
</evidence>
<dbReference type="Proteomes" id="UP000610303">
    <property type="component" value="Unassembled WGS sequence"/>
</dbReference>
<reference evidence="2" key="1">
    <citation type="journal article" date="2014" name="Int. J. Syst. Evol. Microbiol.">
        <title>Complete genome sequence of Corynebacterium casei LMG S-19264T (=DSM 44701T), isolated from a smear-ripened cheese.</title>
        <authorList>
            <consortium name="US DOE Joint Genome Institute (JGI-PGF)"/>
            <person name="Walter F."/>
            <person name="Albersmeier A."/>
            <person name="Kalinowski J."/>
            <person name="Ruckert C."/>
        </authorList>
    </citation>
    <scope>NUCLEOTIDE SEQUENCE</scope>
    <source>
        <strain evidence="2">JCM 3346</strain>
    </source>
</reference>
<comment type="caution">
    <text evidence="2">The sequence shown here is derived from an EMBL/GenBank/DDBJ whole genome shotgun (WGS) entry which is preliminary data.</text>
</comment>
<dbReference type="EMBL" id="BMRJ01000002">
    <property type="protein sequence ID" value="GGR29490.1"/>
    <property type="molecule type" value="Genomic_DNA"/>
</dbReference>
<keyword evidence="1" id="KW-1133">Transmembrane helix</keyword>
<evidence type="ECO:0000256" key="1">
    <source>
        <dbReference type="SAM" id="Phobius"/>
    </source>
</evidence>
<proteinExistence type="predicted"/>
<keyword evidence="1" id="KW-0472">Membrane</keyword>
<accession>A0A918CK54</accession>
<evidence type="ECO:0000313" key="3">
    <source>
        <dbReference type="Proteomes" id="UP000610303"/>
    </source>
</evidence>
<dbReference type="RefSeq" id="WP_189085612.1">
    <property type="nucleotide sequence ID" value="NZ_BMRJ01000002.1"/>
</dbReference>
<organism evidence="2 3">
    <name type="scientific">Agromyces mediolanus</name>
    <name type="common">Corynebacterium mediolanum</name>
    <dbReference type="NCBI Taxonomy" id="41986"/>
    <lineage>
        <taxon>Bacteria</taxon>
        <taxon>Bacillati</taxon>
        <taxon>Actinomycetota</taxon>
        <taxon>Actinomycetes</taxon>
        <taxon>Micrococcales</taxon>
        <taxon>Microbacteriaceae</taxon>
        <taxon>Agromyces</taxon>
    </lineage>
</organism>
<keyword evidence="1" id="KW-0812">Transmembrane</keyword>
<keyword evidence="3" id="KW-1185">Reference proteome</keyword>
<sequence>MTEVQSWVLIGVFASVVIGMTSWQTVHLSSLFRAEIGRATAELRTELATIDRDVQALTRRAFGGETG</sequence>
<name>A0A918CK54_AGRME</name>
<protein>
    <submittedName>
        <fullName evidence="2">Uncharacterized protein</fullName>
    </submittedName>
</protein>